<dbReference type="SUPFAM" id="SSF48403">
    <property type="entry name" value="Ankyrin repeat"/>
    <property type="match status" value="1"/>
</dbReference>
<keyword evidence="2" id="KW-0040">ANK repeat</keyword>
<reference evidence="4" key="1">
    <citation type="submission" date="2025-08" db="UniProtKB">
        <authorList>
            <consortium name="RefSeq"/>
        </authorList>
    </citation>
    <scope>IDENTIFICATION</scope>
    <source>
        <tissue evidence="4">Whole organism</tissue>
    </source>
</reference>
<dbReference type="RefSeq" id="XP_018025263.1">
    <property type="nucleotide sequence ID" value="XM_018169774.1"/>
</dbReference>
<evidence type="ECO:0000313" key="3">
    <source>
        <dbReference type="Proteomes" id="UP000694843"/>
    </source>
</evidence>
<dbReference type="Pfam" id="PF00023">
    <property type="entry name" value="Ank"/>
    <property type="match status" value="1"/>
</dbReference>
<name>A0A8B7PGJ0_HYAAZ</name>
<dbReference type="PANTHER" id="PTHR24189">
    <property type="entry name" value="MYOTROPHIN"/>
    <property type="match status" value="1"/>
</dbReference>
<dbReference type="InterPro" id="IPR050745">
    <property type="entry name" value="Multifunctional_regulatory"/>
</dbReference>
<organism evidence="3 4">
    <name type="scientific">Hyalella azteca</name>
    <name type="common">Amphipod</name>
    <dbReference type="NCBI Taxonomy" id="294128"/>
    <lineage>
        <taxon>Eukaryota</taxon>
        <taxon>Metazoa</taxon>
        <taxon>Ecdysozoa</taxon>
        <taxon>Arthropoda</taxon>
        <taxon>Crustacea</taxon>
        <taxon>Multicrustacea</taxon>
        <taxon>Malacostraca</taxon>
        <taxon>Eumalacostraca</taxon>
        <taxon>Peracarida</taxon>
        <taxon>Amphipoda</taxon>
        <taxon>Senticaudata</taxon>
        <taxon>Talitrida</taxon>
        <taxon>Talitroidea</taxon>
        <taxon>Hyalellidae</taxon>
        <taxon>Hyalella</taxon>
    </lineage>
</organism>
<dbReference type="PANTHER" id="PTHR24189:SF50">
    <property type="entry name" value="ANKYRIN REPEAT AND SOCS BOX PROTEIN 2"/>
    <property type="match status" value="1"/>
</dbReference>
<dbReference type="OrthoDB" id="6400391at2759"/>
<evidence type="ECO:0000313" key="4">
    <source>
        <dbReference type="RefSeq" id="XP_018025263.1"/>
    </source>
</evidence>
<dbReference type="Proteomes" id="UP000694843">
    <property type="component" value="Unplaced"/>
</dbReference>
<keyword evidence="1" id="KW-0677">Repeat</keyword>
<proteinExistence type="predicted"/>
<evidence type="ECO:0000256" key="1">
    <source>
        <dbReference type="ARBA" id="ARBA00022737"/>
    </source>
</evidence>
<sequence>MSMDFKNFDVRDCTIITKAVKSRNAENVEKVIASLLSHGHDITDNLCTPDQQGYSALHYAVLYKDLAMVKKLLMHADKRCINMESHDRSTALLLLCRNCSASDLEEEILTSLLQAGANPNLPEKDPFSLPLLCALERRWWRGAELMLDAGADATATDFEHNEIPATFFARDNVEILRNLLSRGCHCPYLNGWIVNRSLTDAQLKTILPYILSHPWSYELHVVLIDAVSVSYHESALYILEHYVFDDMHKFLRILVRIFRLDNGINWADKN</sequence>
<keyword evidence="3" id="KW-1185">Reference proteome</keyword>
<dbReference type="KEGG" id="hazt:108680856"/>
<dbReference type="InterPro" id="IPR002110">
    <property type="entry name" value="Ankyrin_rpt"/>
</dbReference>
<gene>
    <name evidence="4" type="primary">LOC108680856</name>
</gene>
<dbReference type="GeneID" id="108680856"/>
<accession>A0A8B7PGJ0</accession>
<protein>
    <submittedName>
        <fullName evidence="4">Uncharacterized protein LOC108680856</fullName>
    </submittedName>
</protein>
<dbReference type="AlphaFoldDB" id="A0A8B7PGJ0"/>
<evidence type="ECO:0000256" key="2">
    <source>
        <dbReference type="ARBA" id="ARBA00023043"/>
    </source>
</evidence>
<dbReference type="Gene3D" id="1.25.40.20">
    <property type="entry name" value="Ankyrin repeat-containing domain"/>
    <property type="match status" value="1"/>
</dbReference>
<feature type="non-terminal residue" evidence="4">
    <location>
        <position position="270"/>
    </location>
</feature>
<dbReference type="InterPro" id="IPR036770">
    <property type="entry name" value="Ankyrin_rpt-contain_sf"/>
</dbReference>
<dbReference type="SMART" id="SM00248">
    <property type="entry name" value="ANK"/>
    <property type="match status" value="3"/>
</dbReference>